<dbReference type="EMBL" id="FMUI01000002">
    <property type="protein sequence ID" value="SCX38025.1"/>
    <property type="molecule type" value="Genomic_DNA"/>
</dbReference>
<protein>
    <submittedName>
        <fullName evidence="1">Uncharacterized protein</fullName>
    </submittedName>
</protein>
<dbReference type="AlphaFoldDB" id="A0A1G4X9W0"/>
<organism evidence="1 2">
    <name type="scientific">Kosakonia sacchari</name>
    <dbReference type="NCBI Taxonomy" id="1158459"/>
    <lineage>
        <taxon>Bacteria</taxon>
        <taxon>Pseudomonadati</taxon>
        <taxon>Pseudomonadota</taxon>
        <taxon>Gammaproteobacteria</taxon>
        <taxon>Enterobacterales</taxon>
        <taxon>Enterobacteriaceae</taxon>
        <taxon>Kosakonia</taxon>
    </lineage>
</organism>
<name>A0A1G4X9W0_9ENTR</name>
<dbReference type="Proteomes" id="UP000183569">
    <property type="component" value="Unassembled WGS sequence"/>
</dbReference>
<reference evidence="1 2" key="1">
    <citation type="submission" date="2016-10" db="EMBL/GenBank/DDBJ databases">
        <authorList>
            <person name="Varghese N."/>
            <person name="Submissions S."/>
        </authorList>
    </citation>
    <scope>NUCLEOTIDE SEQUENCE [LARGE SCALE GENOMIC DNA]</scope>
    <source>
        <strain evidence="1 2">CGMCC 1.12102</strain>
    </source>
</reference>
<sequence>MLNIARSTGNTTTGVHMLQRFKNGYRIRCNRETLRRFTSIDVKPEYQHLFGADGEGIYHSATFPTIAEGAQALCSFIQTVCGLECHWKP</sequence>
<evidence type="ECO:0000313" key="2">
    <source>
        <dbReference type="Proteomes" id="UP000183569"/>
    </source>
</evidence>
<dbReference type="GeneID" id="23846141"/>
<accession>A0A1G4X9W0</accession>
<gene>
    <name evidence="1" type="ORF">SAMN02927897_00172</name>
</gene>
<dbReference type="RefSeq" id="WP_017456654.1">
    <property type="nucleotide sequence ID" value="NZ_CP016337.1"/>
</dbReference>
<comment type="caution">
    <text evidence="1">The sequence shown here is derived from an EMBL/GenBank/DDBJ whole genome shotgun (WGS) entry which is preliminary data.</text>
</comment>
<proteinExistence type="predicted"/>
<evidence type="ECO:0000313" key="1">
    <source>
        <dbReference type="EMBL" id="SCX38025.1"/>
    </source>
</evidence>